<sequence>MQLNEKSWRKIRFALFFSWVVGILFVIIVNFFVSIPVLESKEIMSDIRNSEEILAAQNKYTTQVIAIHDTIKTIEFDINQVQRIDDIKRDIYALEDIYKINNKNNKYLFGQQSSRILKIYFDINEALNKSLKNNKLIEKNLNECKANI</sequence>
<dbReference type="RefSeq" id="WP_034647133.1">
    <property type="nucleotide sequence ID" value="NZ_ARZX01000034.1"/>
</dbReference>
<accession>A0ABN0RJP9</accession>
<feature type="transmembrane region" description="Helical" evidence="1">
    <location>
        <begin position="12"/>
        <end position="33"/>
    </location>
</feature>
<evidence type="ECO:0000313" key="3">
    <source>
        <dbReference type="Proteomes" id="UP000019275"/>
    </source>
</evidence>
<organism evidence="2 3">
    <name type="scientific">Cellulophaga geojensis KL-A</name>
    <dbReference type="NCBI Taxonomy" id="1328323"/>
    <lineage>
        <taxon>Bacteria</taxon>
        <taxon>Pseudomonadati</taxon>
        <taxon>Bacteroidota</taxon>
        <taxon>Flavobacteriia</taxon>
        <taxon>Flavobacteriales</taxon>
        <taxon>Flavobacteriaceae</taxon>
        <taxon>Cellulophaga</taxon>
    </lineage>
</organism>
<gene>
    <name evidence="2" type="ORF">KLA_16592</name>
</gene>
<dbReference type="EMBL" id="ARZX01000034">
    <property type="protein sequence ID" value="EWH10540.1"/>
    <property type="molecule type" value="Genomic_DNA"/>
</dbReference>
<dbReference type="Proteomes" id="UP000019275">
    <property type="component" value="Unassembled WGS sequence"/>
</dbReference>
<keyword evidence="1" id="KW-0812">Transmembrane</keyword>
<evidence type="ECO:0000313" key="2">
    <source>
        <dbReference type="EMBL" id="EWH10540.1"/>
    </source>
</evidence>
<keyword evidence="1" id="KW-0472">Membrane</keyword>
<keyword evidence="1" id="KW-1133">Transmembrane helix</keyword>
<comment type="caution">
    <text evidence="2">The sequence shown here is derived from an EMBL/GenBank/DDBJ whole genome shotgun (WGS) entry which is preliminary data.</text>
</comment>
<keyword evidence="3" id="KW-1185">Reference proteome</keyword>
<reference evidence="2 3" key="1">
    <citation type="journal article" date="2014" name="Genome Announc.">
        <title>Draft Genome Sequence of the Carrageenan-Degrading Bacterium Cellulophaga sp. Strain KL-A, Isolated from Decaying Marine Algae.</title>
        <authorList>
            <person name="Shan D."/>
            <person name="Ying J."/>
            <person name="Li X."/>
            <person name="Gao Z."/>
            <person name="Wei G."/>
            <person name="Shao Z."/>
        </authorList>
    </citation>
    <scope>NUCLEOTIDE SEQUENCE [LARGE SCALE GENOMIC DNA]</scope>
    <source>
        <strain evidence="2 3">KL-A</strain>
    </source>
</reference>
<proteinExistence type="predicted"/>
<dbReference type="InterPro" id="IPR039449">
    <property type="entry name" value="TssO"/>
</dbReference>
<evidence type="ECO:0000256" key="1">
    <source>
        <dbReference type="SAM" id="Phobius"/>
    </source>
</evidence>
<protein>
    <submittedName>
        <fullName evidence="2">Uncharacterized protein</fullName>
    </submittedName>
</protein>
<name>A0ABN0RJP9_9FLAO</name>
<dbReference type="Pfam" id="PF17561">
    <property type="entry name" value="TssO"/>
    <property type="match status" value="1"/>
</dbReference>